<reference evidence="1 2" key="1">
    <citation type="submission" date="2016-01" db="EMBL/GenBank/DDBJ databases">
        <authorList>
            <person name="Oliw E.H."/>
        </authorList>
    </citation>
    <scope>NUCLEOTIDE SEQUENCE [LARGE SCALE GENOMIC DNA]</scope>
    <source>
        <strain evidence="1 2">DY10</strain>
    </source>
</reference>
<proteinExistence type="predicted"/>
<dbReference type="EMBL" id="CP014263">
    <property type="protein sequence ID" value="AQG81139.1"/>
    <property type="molecule type" value="Genomic_DNA"/>
</dbReference>
<evidence type="ECO:0008006" key="3">
    <source>
        <dbReference type="Google" id="ProtNLM"/>
    </source>
</evidence>
<dbReference type="OrthoDB" id="9803040at2"/>
<organism evidence="1 2">
    <name type="scientific">Spirosoma montaniterrae</name>
    <dbReference type="NCBI Taxonomy" id="1178516"/>
    <lineage>
        <taxon>Bacteria</taxon>
        <taxon>Pseudomonadati</taxon>
        <taxon>Bacteroidota</taxon>
        <taxon>Cytophagia</taxon>
        <taxon>Cytophagales</taxon>
        <taxon>Cytophagaceae</taxon>
        <taxon>Spirosoma</taxon>
    </lineage>
</organism>
<dbReference type="KEGG" id="smon:AWR27_18525"/>
<accession>A0A1P9X0H7</accession>
<dbReference type="STRING" id="1178516.AWR27_18525"/>
<dbReference type="AlphaFoldDB" id="A0A1P9X0H7"/>
<sequence>METEIINRVANSGLVTLDLEEYYHPGERVVYDLKDNLFMGLILKEKDFRAFLKEHDWSQYAGKNVALTCSEDAIVPTWAYMLLTLHLQPYANTVVFGSLTDLEEKLYFDAIARINPADYTNARIVVKGCSKVPVPTAAYVELTRVLRPVVQTLMFGEPCSTVPLYKKLKEKQV</sequence>
<dbReference type="Proteomes" id="UP000187941">
    <property type="component" value="Chromosome"/>
</dbReference>
<keyword evidence="2" id="KW-1185">Reference proteome</keyword>
<evidence type="ECO:0000313" key="2">
    <source>
        <dbReference type="Proteomes" id="UP000187941"/>
    </source>
</evidence>
<protein>
    <recommendedName>
        <fullName evidence="3">DUF2480 family protein</fullName>
    </recommendedName>
</protein>
<dbReference type="RefSeq" id="WP_077132602.1">
    <property type="nucleotide sequence ID" value="NZ_CP014263.1"/>
</dbReference>
<name>A0A1P9X0H7_9BACT</name>
<dbReference type="Pfam" id="PF10652">
    <property type="entry name" value="DUF2480"/>
    <property type="match status" value="1"/>
</dbReference>
<evidence type="ECO:0000313" key="1">
    <source>
        <dbReference type="EMBL" id="AQG81139.1"/>
    </source>
</evidence>
<gene>
    <name evidence="1" type="ORF">AWR27_18525</name>
</gene>
<dbReference type="InterPro" id="IPR018914">
    <property type="entry name" value="DUF2480"/>
</dbReference>